<evidence type="ECO:0000256" key="11">
    <source>
        <dbReference type="ARBA" id="ARBA00023295"/>
    </source>
</evidence>
<evidence type="ECO:0000256" key="14">
    <source>
        <dbReference type="SAM" id="Phobius"/>
    </source>
</evidence>
<dbReference type="PANTHER" id="PTHR31490:SF90">
    <property type="entry name" value="ENDO-1,4-BETA-XYLANASE A"/>
    <property type="match status" value="1"/>
</dbReference>
<dbReference type="PROSITE" id="PS51760">
    <property type="entry name" value="GH10_2"/>
    <property type="match status" value="1"/>
</dbReference>
<evidence type="ECO:0000256" key="9">
    <source>
        <dbReference type="ARBA" id="ARBA00023088"/>
    </source>
</evidence>
<feature type="signal peptide" evidence="15">
    <location>
        <begin position="1"/>
        <end position="26"/>
    </location>
</feature>
<evidence type="ECO:0000256" key="15">
    <source>
        <dbReference type="SAM" id="SignalP"/>
    </source>
</evidence>
<accession>A0A841Q0M8</accession>
<dbReference type="InterPro" id="IPR001000">
    <property type="entry name" value="GH10_dom"/>
</dbReference>
<dbReference type="InterPro" id="IPR044846">
    <property type="entry name" value="GH10"/>
</dbReference>
<evidence type="ECO:0000256" key="2">
    <source>
        <dbReference type="ARBA" id="ARBA00004168"/>
    </source>
</evidence>
<evidence type="ECO:0000256" key="4">
    <source>
        <dbReference type="ARBA" id="ARBA00022512"/>
    </source>
</evidence>
<evidence type="ECO:0000313" key="19">
    <source>
        <dbReference type="Proteomes" id="UP000568839"/>
    </source>
</evidence>
<dbReference type="EC" id="3.2.1.8" evidence="13"/>
<dbReference type="InterPro" id="IPR019931">
    <property type="entry name" value="LPXTG_anchor"/>
</dbReference>
<dbReference type="SUPFAM" id="SSF51445">
    <property type="entry name" value="(Trans)glycosidases"/>
    <property type="match status" value="1"/>
</dbReference>
<dbReference type="GO" id="GO:0045493">
    <property type="term" value="P:xylan catabolic process"/>
    <property type="evidence" value="ECO:0007669"/>
    <property type="project" value="UniProtKB-KW"/>
</dbReference>
<feature type="chain" id="PRO_5032595808" description="Beta-xylanase" evidence="15">
    <location>
        <begin position="27"/>
        <end position="427"/>
    </location>
</feature>
<evidence type="ECO:0000256" key="6">
    <source>
        <dbReference type="ARBA" id="ARBA00022651"/>
    </source>
</evidence>
<keyword evidence="6 18" id="KW-0858">Xylan degradation</keyword>
<dbReference type="EMBL" id="JACHHJ010000006">
    <property type="protein sequence ID" value="MBB6451323.1"/>
    <property type="molecule type" value="Genomic_DNA"/>
</dbReference>
<evidence type="ECO:0000256" key="13">
    <source>
        <dbReference type="RuleBase" id="RU361174"/>
    </source>
</evidence>
<keyword evidence="11 13" id="KW-0326">Glycosidase</keyword>
<feature type="transmembrane region" description="Helical" evidence="14">
    <location>
        <begin position="399"/>
        <end position="418"/>
    </location>
</feature>
<evidence type="ECO:0000259" key="17">
    <source>
        <dbReference type="PROSITE" id="PS51760"/>
    </source>
</evidence>
<keyword evidence="12 13" id="KW-0624">Polysaccharide degradation</keyword>
<dbReference type="PROSITE" id="PS50847">
    <property type="entry name" value="GRAM_POS_ANCHORING"/>
    <property type="match status" value="1"/>
</dbReference>
<evidence type="ECO:0000256" key="8">
    <source>
        <dbReference type="ARBA" id="ARBA00022801"/>
    </source>
</evidence>
<keyword evidence="4" id="KW-0134">Cell wall</keyword>
<comment type="pathway">
    <text evidence="3">Glycan degradation; xylan degradation.</text>
</comment>
<feature type="domain" description="GH10" evidence="17">
    <location>
        <begin position="33"/>
        <end position="378"/>
    </location>
</feature>
<keyword evidence="14" id="KW-0812">Transmembrane</keyword>
<proteinExistence type="inferred from homology"/>
<dbReference type="PRINTS" id="PR00134">
    <property type="entry name" value="GLHYDRLASE10"/>
</dbReference>
<name>A0A841Q0M8_9BACL</name>
<keyword evidence="14" id="KW-0472">Membrane</keyword>
<dbReference type="Proteomes" id="UP000568839">
    <property type="component" value="Unassembled WGS sequence"/>
</dbReference>
<comment type="catalytic activity">
    <reaction evidence="1 13">
        <text>Endohydrolysis of (1-&gt;4)-beta-D-xylosidic linkages in xylans.</text>
        <dbReference type="EC" id="3.2.1.8"/>
    </reaction>
</comment>
<comment type="caution">
    <text evidence="18">The sequence shown here is derived from an EMBL/GenBank/DDBJ whole genome shotgun (WGS) entry which is preliminary data.</text>
</comment>
<keyword evidence="14" id="KW-1133">Transmembrane helix</keyword>
<keyword evidence="8 13" id="KW-0378">Hydrolase</keyword>
<dbReference type="PANTHER" id="PTHR31490">
    <property type="entry name" value="GLYCOSYL HYDROLASE"/>
    <property type="match status" value="1"/>
</dbReference>
<comment type="subcellular location">
    <subcellularLocation>
        <location evidence="2">Secreted</location>
        <location evidence="2">Cell wall</location>
        <topology evidence="2">Peptidoglycan-anchor</topology>
    </subcellularLocation>
</comment>
<dbReference type="Gene3D" id="3.20.20.80">
    <property type="entry name" value="Glycosidases"/>
    <property type="match status" value="1"/>
</dbReference>
<dbReference type="RefSeq" id="WP_184405402.1">
    <property type="nucleotide sequence ID" value="NZ_JACHHJ010000006.1"/>
</dbReference>
<evidence type="ECO:0000256" key="12">
    <source>
        <dbReference type="ARBA" id="ARBA00023326"/>
    </source>
</evidence>
<dbReference type="Pfam" id="PF00746">
    <property type="entry name" value="Gram_pos_anchor"/>
    <property type="match status" value="1"/>
</dbReference>
<reference evidence="18 19" key="1">
    <citation type="submission" date="2020-08" db="EMBL/GenBank/DDBJ databases">
        <title>Genomic Encyclopedia of Type Strains, Phase IV (KMG-IV): sequencing the most valuable type-strain genomes for metagenomic binning, comparative biology and taxonomic classification.</title>
        <authorList>
            <person name="Goeker M."/>
        </authorList>
    </citation>
    <scope>NUCLEOTIDE SEQUENCE [LARGE SCALE GENOMIC DNA]</scope>
    <source>
        <strain evidence="18 19">DSM 21769</strain>
    </source>
</reference>
<sequence>MNIRKCLKFGLVLALIMPFGANTLSAQSDSDSALEVNSIEERYKDSFKIGAAVEPYQLEGEQGEILKHHYNSITAENVMKPESLQPEEGNFNWDEADKIVDFANENDMDLRFHTLVWHNQVPEWFFLDEEDNPMVDETDPKQREENKNLLLERLETHIKTIVERYKDDVDAWDVVNEAIDDEGLRESEWYQITGTEYIKTAFETARHYGGEDAKLYINDYNTEIEPKRTHLYDLVNNMLNKGVPIDGVGHQAHIQLDWPTIQETKESIEMFANLGLDTQITELDVSLYGWPPTPAYPSYDDIPDSAFEEQADRYNELFALYEELETEISNVTFWGIADDHTWLDDRAEEHNDGVGKDAPFVFDTDYNVKPAYWEIIDFDTPTKEEVEGGELPNTATNNFMFTLIGAGMVLIAGSLLLFRRGKVNHSS</sequence>
<comment type="similarity">
    <text evidence="13">Belongs to the glycosyl hydrolase 10 (cellulase F) family.</text>
</comment>
<keyword evidence="9" id="KW-0572">Peptidoglycan-anchor</keyword>
<keyword evidence="7 15" id="KW-0732">Signal</keyword>
<protein>
    <recommendedName>
        <fullName evidence="13">Beta-xylanase</fullName>
        <ecNumber evidence="13">3.2.1.8</ecNumber>
    </recommendedName>
</protein>
<dbReference type="InterPro" id="IPR017853">
    <property type="entry name" value="GH"/>
</dbReference>
<keyword evidence="5" id="KW-0964">Secreted</keyword>
<dbReference type="AlphaFoldDB" id="A0A841Q0M8"/>
<dbReference type="GO" id="GO:0031176">
    <property type="term" value="F:endo-1,4-beta-xylanase activity"/>
    <property type="evidence" value="ECO:0007669"/>
    <property type="project" value="UniProtKB-EC"/>
</dbReference>
<evidence type="ECO:0000256" key="5">
    <source>
        <dbReference type="ARBA" id="ARBA00022525"/>
    </source>
</evidence>
<evidence type="ECO:0000256" key="3">
    <source>
        <dbReference type="ARBA" id="ARBA00004851"/>
    </source>
</evidence>
<keyword evidence="10 13" id="KW-0119">Carbohydrate metabolism</keyword>
<gene>
    <name evidence="18" type="ORF">HNR44_003330</name>
</gene>
<evidence type="ECO:0000313" key="18">
    <source>
        <dbReference type="EMBL" id="MBB6451323.1"/>
    </source>
</evidence>
<feature type="domain" description="Gram-positive cocci surface proteins LPxTG" evidence="16">
    <location>
        <begin position="391"/>
        <end position="427"/>
    </location>
</feature>
<keyword evidence="19" id="KW-1185">Reference proteome</keyword>
<evidence type="ECO:0000259" key="16">
    <source>
        <dbReference type="PROSITE" id="PS50847"/>
    </source>
</evidence>
<evidence type="ECO:0000256" key="7">
    <source>
        <dbReference type="ARBA" id="ARBA00022729"/>
    </source>
</evidence>
<evidence type="ECO:0000256" key="10">
    <source>
        <dbReference type="ARBA" id="ARBA00023277"/>
    </source>
</evidence>
<evidence type="ECO:0000256" key="1">
    <source>
        <dbReference type="ARBA" id="ARBA00000681"/>
    </source>
</evidence>
<dbReference type="NCBIfam" id="TIGR01167">
    <property type="entry name" value="LPXTG_anchor"/>
    <property type="match status" value="1"/>
</dbReference>
<dbReference type="Pfam" id="PF00331">
    <property type="entry name" value="Glyco_hydro_10"/>
    <property type="match status" value="1"/>
</dbReference>
<organism evidence="18 19">
    <name type="scientific">Geomicrobium halophilum</name>
    <dbReference type="NCBI Taxonomy" id="549000"/>
    <lineage>
        <taxon>Bacteria</taxon>
        <taxon>Bacillati</taxon>
        <taxon>Bacillota</taxon>
        <taxon>Bacilli</taxon>
        <taxon>Bacillales</taxon>
        <taxon>Geomicrobium</taxon>
    </lineage>
</organism>
<dbReference type="SMART" id="SM00633">
    <property type="entry name" value="Glyco_10"/>
    <property type="match status" value="1"/>
</dbReference>